<feature type="compositionally biased region" description="Polar residues" evidence="1">
    <location>
        <begin position="21"/>
        <end position="30"/>
    </location>
</feature>
<gene>
    <name evidence="2" type="ORF">AAFF_G00267720</name>
</gene>
<organism evidence="2 3">
    <name type="scientific">Aldrovandia affinis</name>
    <dbReference type="NCBI Taxonomy" id="143900"/>
    <lineage>
        <taxon>Eukaryota</taxon>
        <taxon>Metazoa</taxon>
        <taxon>Chordata</taxon>
        <taxon>Craniata</taxon>
        <taxon>Vertebrata</taxon>
        <taxon>Euteleostomi</taxon>
        <taxon>Actinopterygii</taxon>
        <taxon>Neopterygii</taxon>
        <taxon>Teleostei</taxon>
        <taxon>Notacanthiformes</taxon>
        <taxon>Halosauridae</taxon>
        <taxon>Aldrovandia</taxon>
    </lineage>
</organism>
<keyword evidence="3" id="KW-1185">Reference proteome</keyword>
<comment type="caution">
    <text evidence="2">The sequence shown here is derived from an EMBL/GenBank/DDBJ whole genome shotgun (WGS) entry which is preliminary data.</text>
</comment>
<reference evidence="2" key="1">
    <citation type="journal article" date="2023" name="Science">
        <title>Genome structures resolve the early diversification of teleost fishes.</title>
        <authorList>
            <person name="Parey E."/>
            <person name="Louis A."/>
            <person name="Montfort J."/>
            <person name="Bouchez O."/>
            <person name="Roques C."/>
            <person name="Iampietro C."/>
            <person name="Lluch J."/>
            <person name="Castinel A."/>
            <person name="Donnadieu C."/>
            <person name="Desvignes T."/>
            <person name="Floi Bucao C."/>
            <person name="Jouanno E."/>
            <person name="Wen M."/>
            <person name="Mejri S."/>
            <person name="Dirks R."/>
            <person name="Jansen H."/>
            <person name="Henkel C."/>
            <person name="Chen W.J."/>
            <person name="Zahm M."/>
            <person name="Cabau C."/>
            <person name="Klopp C."/>
            <person name="Thompson A.W."/>
            <person name="Robinson-Rechavi M."/>
            <person name="Braasch I."/>
            <person name="Lecointre G."/>
            <person name="Bobe J."/>
            <person name="Postlethwait J.H."/>
            <person name="Berthelot C."/>
            <person name="Roest Crollius H."/>
            <person name="Guiguen Y."/>
        </authorList>
    </citation>
    <scope>NUCLEOTIDE SEQUENCE</scope>
    <source>
        <strain evidence="2">NC1722</strain>
    </source>
</reference>
<evidence type="ECO:0000313" key="3">
    <source>
        <dbReference type="Proteomes" id="UP001221898"/>
    </source>
</evidence>
<feature type="compositionally biased region" description="Basic residues" evidence="1">
    <location>
        <begin position="31"/>
        <end position="44"/>
    </location>
</feature>
<dbReference type="Proteomes" id="UP001221898">
    <property type="component" value="Unassembled WGS sequence"/>
</dbReference>
<protein>
    <submittedName>
        <fullName evidence="2">Uncharacterized protein</fullName>
    </submittedName>
</protein>
<feature type="region of interest" description="Disordered" evidence="1">
    <location>
        <begin position="1"/>
        <end position="143"/>
    </location>
</feature>
<dbReference type="EMBL" id="JAINUG010000037">
    <property type="protein sequence ID" value="KAJ8407728.1"/>
    <property type="molecule type" value="Genomic_DNA"/>
</dbReference>
<dbReference type="AlphaFoldDB" id="A0AAD7WSU1"/>
<accession>A0AAD7WSU1</accession>
<evidence type="ECO:0000313" key="2">
    <source>
        <dbReference type="EMBL" id="KAJ8407728.1"/>
    </source>
</evidence>
<sequence length="143" mass="15051">MDRRSANRSAAQSEAGFLNRAQRTGPQRQRSPQHRSLGLRRGWRGHAGSPTLTGKTKGALSAGVHSADSVRVHGAARRGTAHSPPPSHPASAPKSHQQSLGFQAAGVTCPAATSRRAHSEKFPSFGASPTTMATFVRRAEDPG</sequence>
<name>A0AAD7WSU1_9TELE</name>
<evidence type="ECO:0000256" key="1">
    <source>
        <dbReference type="SAM" id="MobiDB-lite"/>
    </source>
</evidence>
<proteinExistence type="predicted"/>